<feature type="compositionally biased region" description="Low complexity" evidence="1">
    <location>
        <begin position="40"/>
        <end position="77"/>
    </location>
</feature>
<dbReference type="OrthoDB" id="3393679at2"/>
<feature type="domain" description="AMIN-like" evidence="2">
    <location>
        <begin position="99"/>
        <end position="224"/>
    </location>
</feature>
<dbReference type="EMBL" id="CP000249">
    <property type="protein sequence ID" value="ABD12301.1"/>
    <property type="molecule type" value="Genomic_DNA"/>
</dbReference>
<evidence type="ECO:0000256" key="1">
    <source>
        <dbReference type="SAM" id="MobiDB-lite"/>
    </source>
</evidence>
<reference evidence="3 4" key="1">
    <citation type="journal article" date="2007" name="Genome Res.">
        <title>Genome characteristics of facultatively symbiotic Frankia sp. strains reflect host range and host plant biogeography.</title>
        <authorList>
            <person name="Normand P."/>
            <person name="Lapierre P."/>
            <person name="Tisa L.S."/>
            <person name="Gogarten J.P."/>
            <person name="Alloisio N."/>
            <person name="Bagnarol E."/>
            <person name="Bassi C.A."/>
            <person name="Berry A.M."/>
            <person name="Bickhart D.M."/>
            <person name="Choisne N."/>
            <person name="Couloux A."/>
            <person name="Cournoyer B."/>
            <person name="Cruveiller S."/>
            <person name="Daubin V."/>
            <person name="Demange N."/>
            <person name="Francino M.P."/>
            <person name="Goltsman E."/>
            <person name="Huang Y."/>
            <person name="Kopp O.R."/>
            <person name="Labarre L."/>
            <person name="Lapidus A."/>
            <person name="Lavire C."/>
            <person name="Marechal J."/>
            <person name="Martinez M."/>
            <person name="Mastronunzio J.E."/>
            <person name="Mullin B.C."/>
            <person name="Niemann J."/>
            <person name="Pujic P."/>
            <person name="Rawnsley T."/>
            <person name="Rouy Z."/>
            <person name="Schenowitz C."/>
            <person name="Sellstedt A."/>
            <person name="Tavares F."/>
            <person name="Tomkins J.P."/>
            <person name="Vallenet D."/>
            <person name="Valverde C."/>
            <person name="Wall L.G."/>
            <person name="Wang Y."/>
            <person name="Medigue C."/>
            <person name="Benson D.R."/>
        </authorList>
    </citation>
    <scope>NUCLEOTIDE SEQUENCE [LARGE SCALE GENOMIC DNA]</scope>
    <source>
        <strain evidence="4">DSM 45818 / CECT 9043 / CcI3</strain>
    </source>
</reference>
<dbReference type="STRING" id="106370.Francci3_2943"/>
<keyword evidence="4" id="KW-1185">Reference proteome</keyword>
<dbReference type="InterPro" id="IPR056303">
    <property type="entry name" value="AMIN-like"/>
</dbReference>
<organism evidence="3 4">
    <name type="scientific">Frankia casuarinae (strain DSM 45818 / CECT 9043 / HFP020203 / CcI3)</name>
    <dbReference type="NCBI Taxonomy" id="106370"/>
    <lineage>
        <taxon>Bacteria</taxon>
        <taxon>Bacillati</taxon>
        <taxon>Actinomycetota</taxon>
        <taxon>Actinomycetes</taxon>
        <taxon>Frankiales</taxon>
        <taxon>Frankiaceae</taxon>
        <taxon>Frankia</taxon>
    </lineage>
</organism>
<dbReference type="Proteomes" id="UP000001937">
    <property type="component" value="Chromosome"/>
</dbReference>
<feature type="region of interest" description="Disordered" evidence="1">
    <location>
        <begin position="33"/>
        <end position="87"/>
    </location>
</feature>
<dbReference type="KEGG" id="fra:Francci3_2943"/>
<gene>
    <name evidence="3" type="ordered locus">Francci3_2943</name>
</gene>
<dbReference type="Pfam" id="PF24837">
    <property type="entry name" value="AMIN-like"/>
    <property type="match status" value="1"/>
</dbReference>
<dbReference type="AlphaFoldDB" id="Q2J8U1"/>
<dbReference type="eggNOG" id="COG3409">
    <property type="taxonomic scope" value="Bacteria"/>
</dbReference>
<dbReference type="RefSeq" id="WP_011437329.1">
    <property type="nucleotide sequence ID" value="NC_007777.1"/>
</dbReference>
<name>Q2J8U1_FRACC</name>
<evidence type="ECO:0000313" key="4">
    <source>
        <dbReference type="Proteomes" id="UP000001937"/>
    </source>
</evidence>
<dbReference type="HOGENOM" id="CLU_099777_1_1_11"/>
<accession>Q2J8U1</accession>
<accession>A0A1X1PXC9</accession>
<proteinExistence type="predicted"/>
<evidence type="ECO:0000259" key="2">
    <source>
        <dbReference type="Pfam" id="PF24837"/>
    </source>
</evidence>
<evidence type="ECO:0000313" key="3">
    <source>
        <dbReference type="EMBL" id="ABD12301.1"/>
    </source>
</evidence>
<sequence>MKVRTTTGRRWIGAVALLAGALLVPLGCGGGAGGGGSTDVTTPKPSVSGTTPVPSPSVSSRSPDGPVVTSPSTTATPREPVWSSEPRRVEHQLYGNATVVAVRGAHNVAGGMAFDRLTIEFQGQLPGYEVRYVAEVLSPGEGVAVPLRGQAFLEVVLFPAVAHDETGRSTLRTPRAGGGLPALVQYRMTGDYEGYVHFGLGVDDRVGFRVLELSNPSRVVIDLAA</sequence>
<protein>
    <recommendedName>
        <fullName evidence="2">AMIN-like domain-containing protein</fullName>
    </recommendedName>
</protein>